<sequence>MIQLLPNELQIQILTNVITKTNFEFFCTLRTVCKKWNAFVPLIMHEFVISRLNSGLKFELTDWNETKWSRELLPSYDDQTKTFNFLFNNATYSSKSVYYREQDGYKNKSLFYRRFNKRKNKIDFIALVEKTENFFNSIKLGAKFGSLTWPEFVDNDMYKYEFDNQSNVCFERVIENKNDSYLKLYSFTIAAWKLYYILDCLQVNGRLKKLRKGFQYFNEDHGLDMRPFLVD</sequence>
<dbReference type="InterPro" id="IPR001810">
    <property type="entry name" value="F-box_dom"/>
</dbReference>
<protein>
    <submittedName>
        <fullName evidence="2">9913_t:CDS:1</fullName>
    </submittedName>
</protein>
<organism evidence="2 3">
    <name type="scientific">Dentiscutata erythropus</name>
    <dbReference type="NCBI Taxonomy" id="1348616"/>
    <lineage>
        <taxon>Eukaryota</taxon>
        <taxon>Fungi</taxon>
        <taxon>Fungi incertae sedis</taxon>
        <taxon>Mucoromycota</taxon>
        <taxon>Glomeromycotina</taxon>
        <taxon>Glomeromycetes</taxon>
        <taxon>Diversisporales</taxon>
        <taxon>Gigasporaceae</taxon>
        <taxon>Dentiscutata</taxon>
    </lineage>
</organism>
<dbReference type="Pfam" id="PF00646">
    <property type="entry name" value="F-box"/>
    <property type="match status" value="1"/>
</dbReference>
<evidence type="ECO:0000313" key="2">
    <source>
        <dbReference type="EMBL" id="CAG8775470.1"/>
    </source>
</evidence>
<feature type="domain" description="F-box" evidence="1">
    <location>
        <begin position="3"/>
        <end position="40"/>
    </location>
</feature>
<evidence type="ECO:0000313" key="3">
    <source>
        <dbReference type="Proteomes" id="UP000789405"/>
    </source>
</evidence>
<dbReference type="AlphaFoldDB" id="A0A9N9JCS8"/>
<dbReference type="OrthoDB" id="2339269at2759"/>
<dbReference type="EMBL" id="CAJVPY010020415">
    <property type="protein sequence ID" value="CAG8775470.1"/>
    <property type="molecule type" value="Genomic_DNA"/>
</dbReference>
<evidence type="ECO:0000259" key="1">
    <source>
        <dbReference type="Pfam" id="PF00646"/>
    </source>
</evidence>
<gene>
    <name evidence="2" type="ORF">DERYTH_LOCUS19118</name>
</gene>
<dbReference type="Proteomes" id="UP000789405">
    <property type="component" value="Unassembled WGS sequence"/>
</dbReference>
<reference evidence="2" key="1">
    <citation type="submission" date="2021-06" db="EMBL/GenBank/DDBJ databases">
        <authorList>
            <person name="Kallberg Y."/>
            <person name="Tangrot J."/>
            <person name="Rosling A."/>
        </authorList>
    </citation>
    <scope>NUCLEOTIDE SEQUENCE</scope>
    <source>
        <strain evidence="2">MA453B</strain>
    </source>
</reference>
<keyword evidence="3" id="KW-1185">Reference proteome</keyword>
<accession>A0A9N9JCS8</accession>
<comment type="caution">
    <text evidence="2">The sequence shown here is derived from an EMBL/GenBank/DDBJ whole genome shotgun (WGS) entry which is preliminary data.</text>
</comment>
<name>A0A9N9JCS8_9GLOM</name>
<proteinExistence type="predicted"/>